<organism evidence="11 12">
    <name type="scientific">Leifsonia virtsii</name>
    <dbReference type="NCBI Taxonomy" id="3035915"/>
    <lineage>
        <taxon>Bacteria</taxon>
        <taxon>Bacillati</taxon>
        <taxon>Actinomycetota</taxon>
        <taxon>Actinomycetes</taxon>
        <taxon>Micrococcales</taxon>
        <taxon>Microbacteriaceae</taxon>
        <taxon>Leifsonia</taxon>
    </lineage>
</organism>
<dbReference type="SUPFAM" id="SSF50129">
    <property type="entry name" value="GroES-like"/>
    <property type="match status" value="1"/>
</dbReference>
<evidence type="ECO:0000256" key="8">
    <source>
        <dbReference type="ARBA" id="ARBA00049243"/>
    </source>
</evidence>
<evidence type="ECO:0000256" key="5">
    <source>
        <dbReference type="ARBA" id="ARBA00022833"/>
    </source>
</evidence>
<evidence type="ECO:0000256" key="1">
    <source>
        <dbReference type="ARBA" id="ARBA00001947"/>
    </source>
</evidence>
<dbReference type="Gene3D" id="3.40.50.720">
    <property type="entry name" value="NAD(P)-binding Rossmann-like Domain"/>
    <property type="match status" value="1"/>
</dbReference>
<proteinExistence type="inferred from homology"/>
<accession>A0ABT8IVG5</accession>
<keyword evidence="6" id="KW-0560">Oxidoreductase</keyword>
<evidence type="ECO:0000256" key="2">
    <source>
        <dbReference type="ARBA" id="ARBA00008072"/>
    </source>
</evidence>
<dbReference type="InterPro" id="IPR013154">
    <property type="entry name" value="ADH-like_N"/>
</dbReference>
<evidence type="ECO:0000256" key="7">
    <source>
        <dbReference type="ARBA" id="ARBA00049164"/>
    </source>
</evidence>
<keyword evidence="12" id="KW-1185">Reference proteome</keyword>
<comment type="cofactor">
    <cofactor evidence="1 9">
        <name>Zn(2+)</name>
        <dbReference type="ChEBI" id="CHEBI:29105"/>
    </cofactor>
</comment>
<reference evidence="11" key="1">
    <citation type="submission" date="2023-03" db="EMBL/GenBank/DDBJ databases">
        <title>MT1 and MT2 Draft Genomes of Novel Species.</title>
        <authorList>
            <person name="Venkateswaran K."/>
        </authorList>
    </citation>
    <scope>NUCLEOTIDE SEQUENCE</scope>
    <source>
        <strain evidence="11">F6_8S_P_1A</strain>
    </source>
</reference>
<dbReference type="Pfam" id="PF08240">
    <property type="entry name" value="ADH_N"/>
    <property type="match status" value="1"/>
</dbReference>
<dbReference type="Proteomes" id="UP001174210">
    <property type="component" value="Unassembled WGS sequence"/>
</dbReference>
<evidence type="ECO:0000313" key="11">
    <source>
        <dbReference type="EMBL" id="MDN4596795.1"/>
    </source>
</evidence>
<evidence type="ECO:0000256" key="3">
    <source>
        <dbReference type="ARBA" id="ARBA00013190"/>
    </source>
</evidence>
<comment type="similarity">
    <text evidence="2 9">Belongs to the zinc-containing alcohol dehydrogenase family.</text>
</comment>
<dbReference type="InterPro" id="IPR036291">
    <property type="entry name" value="NAD(P)-bd_dom_sf"/>
</dbReference>
<comment type="catalytic activity">
    <reaction evidence="7">
        <text>a secondary alcohol + NAD(+) = a ketone + NADH + H(+)</text>
        <dbReference type="Rhea" id="RHEA:10740"/>
        <dbReference type="ChEBI" id="CHEBI:15378"/>
        <dbReference type="ChEBI" id="CHEBI:17087"/>
        <dbReference type="ChEBI" id="CHEBI:35681"/>
        <dbReference type="ChEBI" id="CHEBI:57540"/>
        <dbReference type="ChEBI" id="CHEBI:57945"/>
        <dbReference type="EC" id="1.1.1.1"/>
    </reaction>
</comment>
<dbReference type="PANTHER" id="PTHR42940:SF8">
    <property type="entry name" value="VACUOLAR PROTEIN SORTING-ASSOCIATED PROTEIN 11"/>
    <property type="match status" value="1"/>
</dbReference>
<evidence type="ECO:0000313" key="12">
    <source>
        <dbReference type="Proteomes" id="UP001174210"/>
    </source>
</evidence>
<dbReference type="Pfam" id="PF00107">
    <property type="entry name" value="ADH_zinc_N"/>
    <property type="match status" value="1"/>
</dbReference>
<dbReference type="RefSeq" id="WP_301217158.1">
    <property type="nucleotide sequence ID" value="NZ_JAROCB010000002.1"/>
</dbReference>
<dbReference type="InterPro" id="IPR002328">
    <property type="entry name" value="ADH_Zn_CS"/>
</dbReference>
<dbReference type="InterPro" id="IPR013149">
    <property type="entry name" value="ADH-like_C"/>
</dbReference>
<feature type="domain" description="Enoyl reductase (ER)" evidence="10">
    <location>
        <begin position="10"/>
        <end position="334"/>
    </location>
</feature>
<comment type="caution">
    <text evidence="11">The sequence shown here is derived from an EMBL/GenBank/DDBJ whole genome shotgun (WGS) entry which is preliminary data.</text>
</comment>
<dbReference type="InterPro" id="IPR011032">
    <property type="entry name" value="GroES-like_sf"/>
</dbReference>
<evidence type="ECO:0000256" key="6">
    <source>
        <dbReference type="ARBA" id="ARBA00023002"/>
    </source>
</evidence>
<keyword evidence="4 9" id="KW-0479">Metal-binding</keyword>
<dbReference type="InterPro" id="IPR020843">
    <property type="entry name" value="ER"/>
</dbReference>
<dbReference type="PROSITE" id="PS00059">
    <property type="entry name" value="ADH_ZINC"/>
    <property type="match status" value="1"/>
</dbReference>
<dbReference type="SMART" id="SM00829">
    <property type="entry name" value="PKS_ER"/>
    <property type="match status" value="1"/>
</dbReference>
<keyword evidence="5 9" id="KW-0862">Zinc</keyword>
<dbReference type="EC" id="1.1.1.1" evidence="3"/>
<evidence type="ECO:0000256" key="9">
    <source>
        <dbReference type="RuleBase" id="RU361277"/>
    </source>
</evidence>
<evidence type="ECO:0000259" key="10">
    <source>
        <dbReference type="SMART" id="SM00829"/>
    </source>
</evidence>
<name>A0ABT8IVG5_9MICO</name>
<sequence>MRAAVVSQYRQPLTLENRPIPSPGPGQVLVRLEACGLCHTDIHAINGDWPVQPGLPFVPGHEGVGIVERLGDGVTTRKVGQRVALPWLGYACGECRYCIDGRENLCERQHNTGYSVDGGYAEYTLADARFASPVPDGVSPLDAAPLTCAGVTTYAAVKNAHVVPGERVAVFGIGGLGHLAVQYARLVGAQVVAVDITEEKLELAVELGADHAVNAAEVDPVEAIHHLGGADVAIVLAVAPTVFDQAFRSLNRGGRLVLVSLPAEGTLTIPVFDTVLKGISVIGSIVGTRQDLAEVFALHAAGRTRVVAEPRDLSDVNAAVGEVLAGEVPARLVFTYDAGLPVESESETAAGSSAG</sequence>
<protein>
    <recommendedName>
        <fullName evidence="3">alcohol dehydrogenase</fullName>
        <ecNumber evidence="3">1.1.1.1</ecNumber>
    </recommendedName>
</protein>
<dbReference type="EMBL" id="JAROCB010000002">
    <property type="protein sequence ID" value="MDN4596795.1"/>
    <property type="molecule type" value="Genomic_DNA"/>
</dbReference>
<gene>
    <name evidence="11" type="ORF">P5G59_06570</name>
</gene>
<comment type="catalytic activity">
    <reaction evidence="8">
        <text>a primary alcohol + NAD(+) = an aldehyde + NADH + H(+)</text>
        <dbReference type="Rhea" id="RHEA:10736"/>
        <dbReference type="ChEBI" id="CHEBI:15378"/>
        <dbReference type="ChEBI" id="CHEBI:15734"/>
        <dbReference type="ChEBI" id="CHEBI:17478"/>
        <dbReference type="ChEBI" id="CHEBI:57540"/>
        <dbReference type="ChEBI" id="CHEBI:57945"/>
        <dbReference type="EC" id="1.1.1.1"/>
    </reaction>
</comment>
<evidence type="ECO:0000256" key="4">
    <source>
        <dbReference type="ARBA" id="ARBA00022723"/>
    </source>
</evidence>
<dbReference type="SUPFAM" id="SSF51735">
    <property type="entry name" value="NAD(P)-binding Rossmann-fold domains"/>
    <property type="match status" value="1"/>
</dbReference>
<dbReference type="Gene3D" id="3.90.180.10">
    <property type="entry name" value="Medium-chain alcohol dehydrogenases, catalytic domain"/>
    <property type="match status" value="1"/>
</dbReference>
<dbReference type="CDD" id="cd08297">
    <property type="entry name" value="CAD3"/>
    <property type="match status" value="1"/>
</dbReference>
<dbReference type="PANTHER" id="PTHR42940">
    <property type="entry name" value="ALCOHOL DEHYDROGENASE 1-RELATED"/>
    <property type="match status" value="1"/>
</dbReference>